<keyword evidence="2" id="KW-1185">Reference proteome</keyword>
<reference evidence="1" key="1">
    <citation type="submission" date="2012-02" db="EMBL/GenBank/DDBJ databases">
        <title>The complete genome of Frateuria aurantia DSM 6220.</title>
        <authorList>
            <consortium name="US DOE Joint Genome Institute (JGI-PGF)"/>
            <person name="Lucas S."/>
            <person name="Copeland A."/>
            <person name="Lapidus A."/>
            <person name="Glavina del Rio T."/>
            <person name="Dalin E."/>
            <person name="Tice H."/>
            <person name="Bruce D."/>
            <person name="Goodwin L."/>
            <person name="Pitluck S."/>
            <person name="Peters L."/>
            <person name="Ovchinnikova G."/>
            <person name="Teshima H."/>
            <person name="Kyrpides N."/>
            <person name="Mavromatis K."/>
            <person name="Ivanova N."/>
            <person name="Brettin T."/>
            <person name="Detter J.C."/>
            <person name="Han C."/>
            <person name="Larimer F."/>
            <person name="Land M."/>
            <person name="Hauser L."/>
            <person name="Markowitz V."/>
            <person name="Cheng J.-F."/>
            <person name="Hugenholtz P."/>
            <person name="Woyke T."/>
            <person name="Wu D."/>
            <person name="Brambilla E."/>
            <person name="Klenk H.-P."/>
            <person name="Eisen J.A."/>
        </authorList>
    </citation>
    <scope>NUCLEOTIDE SEQUENCE</scope>
    <source>
        <strain evidence="1">DSM 6220</strain>
    </source>
</reference>
<dbReference type="STRING" id="767434.Fraau_0622"/>
<dbReference type="OrthoDB" id="8480759at2"/>
<dbReference type="InterPro" id="IPR025562">
    <property type="entry name" value="Tae4"/>
</dbReference>
<dbReference type="HOGENOM" id="CLU_131989_0_0_6"/>
<organism evidence="1 2">
    <name type="scientific">Frateuria aurantia (strain ATCC 33424 / DSM 6220 / KCTC 2777 / LMG 1558 / NBRC 3245 / NCIMB 13370)</name>
    <name type="common">Acetobacter aurantius</name>
    <dbReference type="NCBI Taxonomy" id="767434"/>
    <lineage>
        <taxon>Bacteria</taxon>
        <taxon>Pseudomonadati</taxon>
        <taxon>Pseudomonadota</taxon>
        <taxon>Gammaproteobacteria</taxon>
        <taxon>Lysobacterales</taxon>
        <taxon>Rhodanobacteraceae</taxon>
        <taxon>Frateuria</taxon>
    </lineage>
</organism>
<dbReference type="Gene3D" id="3.90.1720.70">
    <property type="match status" value="1"/>
</dbReference>
<dbReference type="KEGG" id="fau:Fraau_0622"/>
<evidence type="ECO:0000313" key="1">
    <source>
        <dbReference type="EMBL" id="AFC85100.1"/>
    </source>
</evidence>
<accession>H8L5E3</accession>
<dbReference type="AlphaFoldDB" id="H8L5E3"/>
<dbReference type="Pfam" id="PF14113">
    <property type="entry name" value="Tae4"/>
    <property type="match status" value="1"/>
</dbReference>
<protein>
    <recommendedName>
        <fullName evidence="3">Cytoplasmic protein</fullName>
    </recommendedName>
</protein>
<proteinExistence type="predicted"/>
<dbReference type="EMBL" id="CP003350">
    <property type="protein sequence ID" value="AFC85100.1"/>
    <property type="molecule type" value="Genomic_DNA"/>
</dbReference>
<gene>
    <name evidence="1" type="ordered locus">Fraau_0622</name>
</gene>
<evidence type="ECO:0008006" key="3">
    <source>
        <dbReference type="Google" id="ProtNLM"/>
    </source>
</evidence>
<sequence length="167" mass="18841">MHRLSFAACWSAAQRIYEPSNPSDKVARVVGGAVSWNIRKAVHSQRWRNTCAVRMSYILNQSGLLIPAIPKSTVPGADHRQYFFRISALKAFLQQRWGLAGQCLYSLVSGYGFRLSKGILIFDVSGWGDASGHATLFDGRRCYDQCYFNDGGQRRYHVDCASLWNLE</sequence>
<evidence type="ECO:0000313" key="2">
    <source>
        <dbReference type="Proteomes" id="UP000005234"/>
    </source>
</evidence>
<dbReference type="eggNOG" id="ENOG5031AW6">
    <property type="taxonomic scope" value="Bacteria"/>
</dbReference>
<name>H8L5E3_FRAAD</name>
<dbReference type="Proteomes" id="UP000005234">
    <property type="component" value="Chromosome"/>
</dbReference>